<dbReference type="STRING" id="1169540.A0A0G4FVV5"/>
<dbReference type="EMBL" id="CDMY01000507">
    <property type="protein sequence ID" value="CEM18734.1"/>
    <property type="molecule type" value="Genomic_DNA"/>
</dbReference>
<sequence length="941" mass="106533">MRRLRPSCASSLVAMHHRCSHDKASWRAYMSVPSPVSDAGPASRVAPVHAPHQCRWSDGGRRSFARVRYKGPKSVTLKEPDPNIDPLPVAIVGRANVGKSTLFNRMLSGTERKSNRDKQALVTPRAGTTRDRREEVAVFGGLQLKLIDTGGLEDERVTNASTLLQRMREQVQRSFDEVACVLFVIDAQKGITPLDQILAKLVNQWIEAIYEEKRRIFLEQQQEQENTDTGLADGSSIYEETDIHKPPVVLLANKADGSYLGDYLSDCYLLDLGEPIVISAERNEGLDDLYNRLVLEIGHLQEFGDESEEEEVNELMDEDQGEAEDSEDDHRPLPTPPRGVEYHYVHKGKHTEMVPSGNKIKANPITRPAVTVTETDFSDNSDDEGAMAADEDATVAADATLRVKPPKASRATVWWLEAMSRYHQLPSPRSPHQFVKYIQAQTNKVAGDPSFLPTPQERQLQWMGEATRPTGRELAELIAAGRGYDAHPNINATLQLQNIQGIGGSRGVEELLATDRHAPGAVHANLMLADDQQDQQSDEGQYFVDGEEGEGEGESEDDLSPANSRIMQGVDWMKQDPSLMDATQRAAYDALYQPPPAKVFPGWLNIRQRKIPRAEIRNYVLEVRRRQLFNTRVHISVIGPTNTGKSTLVNAILKQERVIVDDAPHTTMDSIGINTEWSGHPICITDTHGLTRGLKARHTDYMRDAGLQTYRNVRRSQVCILCVDASKDRHNVGSWDVFIGHRISEAEGRAMVIAINKWDLVQEDQRPRIRAEILDRVRRKFSNVKYCPVVFISAKQGHNIATLMNNVMVLYKRWNARVPTSRLNTFLREFMLRWPPPWRFGSKCNVKYITQVKPRPPTFVMWSNVYGKFPWNYLQQLRNAIRDEFRLDGTPMRIVVRTTAMPKPHVRLSKSDVLKWKRMGPRQAEAVRDLNRRGLVKAKYR</sequence>
<keyword evidence="2" id="KW-0342">GTP-binding</keyword>
<keyword evidence="1" id="KW-0547">Nucleotide-binding</keyword>
<dbReference type="Pfam" id="PF01926">
    <property type="entry name" value="MMR_HSR1"/>
    <property type="match status" value="2"/>
</dbReference>
<dbReference type="Gene3D" id="3.30.300.20">
    <property type="match status" value="1"/>
</dbReference>
<feature type="domain" description="GTPase Der C-terminal KH-domain-like" evidence="5">
    <location>
        <begin position="817"/>
        <end position="897"/>
    </location>
</feature>
<evidence type="ECO:0000313" key="6">
    <source>
        <dbReference type="EMBL" id="CEM18734.1"/>
    </source>
</evidence>
<dbReference type="CDD" id="cd01894">
    <property type="entry name" value="EngA1"/>
    <property type="match status" value="1"/>
</dbReference>
<dbReference type="SUPFAM" id="SSF52540">
    <property type="entry name" value="P-loop containing nucleoside triphosphate hydrolases"/>
    <property type="match status" value="2"/>
</dbReference>
<evidence type="ECO:0000256" key="1">
    <source>
        <dbReference type="ARBA" id="ARBA00022741"/>
    </source>
</evidence>
<dbReference type="Proteomes" id="UP000041254">
    <property type="component" value="Unassembled WGS sequence"/>
</dbReference>
<organism evidence="6 7">
    <name type="scientific">Vitrella brassicaformis (strain CCMP3155)</name>
    <dbReference type="NCBI Taxonomy" id="1169540"/>
    <lineage>
        <taxon>Eukaryota</taxon>
        <taxon>Sar</taxon>
        <taxon>Alveolata</taxon>
        <taxon>Colpodellida</taxon>
        <taxon>Vitrellaceae</taxon>
        <taxon>Vitrella</taxon>
    </lineage>
</organism>
<proteinExistence type="predicted"/>
<dbReference type="Pfam" id="PF14714">
    <property type="entry name" value="KH_dom-like"/>
    <property type="match status" value="1"/>
</dbReference>
<protein>
    <recommendedName>
        <fullName evidence="8">GTPase Der</fullName>
    </recommendedName>
</protein>
<dbReference type="PhylomeDB" id="A0A0G4FVV5"/>
<dbReference type="Gene3D" id="3.40.50.300">
    <property type="entry name" value="P-loop containing nucleotide triphosphate hydrolases"/>
    <property type="match status" value="2"/>
</dbReference>
<keyword evidence="7" id="KW-1185">Reference proteome</keyword>
<dbReference type="AlphaFoldDB" id="A0A0G4FVV5"/>
<name>A0A0G4FVV5_VITBC</name>
<evidence type="ECO:0008006" key="8">
    <source>
        <dbReference type="Google" id="ProtNLM"/>
    </source>
</evidence>
<dbReference type="PANTHER" id="PTHR43834:SF6">
    <property type="entry name" value="GTPASE DER"/>
    <property type="match status" value="1"/>
</dbReference>
<dbReference type="InParanoid" id="A0A0G4FVV5"/>
<evidence type="ECO:0000313" key="7">
    <source>
        <dbReference type="Proteomes" id="UP000041254"/>
    </source>
</evidence>
<feature type="region of interest" description="Disordered" evidence="3">
    <location>
        <begin position="302"/>
        <end position="339"/>
    </location>
</feature>
<dbReference type="InterPro" id="IPR005225">
    <property type="entry name" value="Small_GTP-bd"/>
</dbReference>
<dbReference type="InterPro" id="IPR032859">
    <property type="entry name" value="KH_dom-like"/>
</dbReference>
<dbReference type="InterPro" id="IPR006073">
    <property type="entry name" value="GTP-bd"/>
</dbReference>
<dbReference type="InterPro" id="IPR027417">
    <property type="entry name" value="P-loop_NTPase"/>
</dbReference>
<dbReference type="OMA" id="CILCIDA"/>
<dbReference type="NCBIfam" id="TIGR00231">
    <property type="entry name" value="small_GTP"/>
    <property type="match status" value="2"/>
</dbReference>
<evidence type="ECO:0000256" key="2">
    <source>
        <dbReference type="ARBA" id="ARBA00023134"/>
    </source>
</evidence>
<dbReference type="PANTHER" id="PTHR43834">
    <property type="entry name" value="GTPASE DER"/>
    <property type="match status" value="1"/>
</dbReference>
<feature type="compositionally biased region" description="Acidic residues" evidence="3">
    <location>
        <begin position="545"/>
        <end position="559"/>
    </location>
</feature>
<feature type="compositionally biased region" description="Acidic residues" evidence="3">
    <location>
        <begin position="303"/>
        <end position="327"/>
    </location>
</feature>
<evidence type="ECO:0000256" key="3">
    <source>
        <dbReference type="SAM" id="MobiDB-lite"/>
    </source>
</evidence>
<evidence type="ECO:0000259" key="4">
    <source>
        <dbReference type="Pfam" id="PF01926"/>
    </source>
</evidence>
<dbReference type="OrthoDB" id="8954335at2759"/>
<reference evidence="6 7" key="1">
    <citation type="submission" date="2014-11" db="EMBL/GenBank/DDBJ databases">
        <authorList>
            <person name="Zhu J."/>
            <person name="Qi W."/>
            <person name="Song R."/>
        </authorList>
    </citation>
    <scope>NUCLEOTIDE SEQUENCE [LARGE SCALE GENOMIC DNA]</scope>
</reference>
<dbReference type="VEuPathDB" id="CryptoDB:Vbra_22967"/>
<feature type="domain" description="G" evidence="4">
    <location>
        <begin position="89"/>
        <end position="204"/>
    </location>
</feature>
<dbReference type="GO" id="GO:0005525">
    <property type="term" value="F:GTP binding"/>
    <property type="evidence" value="ECO:0007669"/>
    <property type="project" value="UniProtKB-KW"/>
</dbReference>
<gene>
    <name evidence="6" type="ORF">Vbra_22967</name>
</gene>
<feature type="domain" description="G" evidence="4">
    <location>
        <begin position="635"/>
        <end position="757"/>
    </location>
</feature>
<accession>A0A0G4FVV5</accession>
<feature type="region of interest" description="Disordered" evidence="3">
    <location>
        <begin position="530"/>
        <end position="562"/>
    </location>
</feature>
<evidence type="ECO:0000259" key="5">
    <source>
        <dbReference type="Pfam" id="PF14714"/>
    </source>
</evidence>
<dbReference type="InterPro" id="IPR015946">
    <property type="entry name" value="KH_dom-like_a/b"/>
</dbReference>